<feature type="region of interest" description="Disordered" evidence="1">
    <location>
        <begin position="144"/>
        <end position="164"/>
    </location>
</feature>
<comment type="caution">
    <text evidence="3">The sequence shown here is derived from an EMBL/GenBank/DDBJ whole genome shotgun (WGS) entry which is preliminary data.</text>
</comment>
<keyword evidence="2" id="KW-1133">Transmembrane helix</keyword>
<evidence type="ECO:0000256" key="1">
    <source>
        <dbReference type="SAM" id="MobiDB-lite"/>
    </source>
</evidence>
<dbReference type="Proteomes" id="UP000698800">
    <property type="component" value="Unassembled WGS sequence"/>
</dbReference>
<evidence type="ECO:0000313" key="3">
    <source>
        <dbReference type="EMBL" id="KAH0533823.1"/>
    </source>
</evidence>
<feature type="compositionally biased region" description="Basic and acidic residues" evidence="1">
    <location>
        <begin position="83"/>
        <end position="102"/>
    </location>
</feature>
<keyword evidence="2" id="KW-0812">Transmembrane</keyword>
<organism evidence="3 4">
    <name type="scientific">Glutinoglossum americanum</name>
    <dbReference type="NCBI Taxonomy" id="1670608"/>
    <lineage>
        <taxon>Eukaryota</taxon>
        <taxon>Fungi</taxon>
        <taxon>Dikarya</taxon>
        <taxon>Ascomycota</taxon>
        <taxon>Pezizomycotina</taxon>
        <taxon>Geoglossomycetes</taxon>
        <taxon>Geoglossales</taxon>
        <taxon>Geoglossaceae</taxon>
        <taxon>Glutinoglossum</taxon>
    </lineage>
</organism>
<evidence type="ECO:0000256" key="2">
    <source>
        <dbReference type="SAM" id="Phobius"/>
    </source>
</evidence>
<feature type="transmembrane region" description="Helical" evidence="2">
    <location>
        <begin position="217"/>
        <end position="235"/>
    </location>
</feature>
<proteinExistence type="predicted"/>
<gene>
    <name evidence="3" type="ORF">FGG08_007550</name>
</gene>
<reference evidence="3" key="1">
    <citation type="submission" date="2021-03" db="EMBL/GenBank/DDBJ databases">
        <title>Comparative genomics and phylogenomic investigation of the class Geoglossomycetes provide insights into ecological specialization and systematics.</title>
        <authorList>
            <person name="Melie T."/>
            <person name="Pirro S."/>
            <person name="Miller A.N."/>
            <person name="Quandt A."/>
        </authorList>
    </citation>
    <scope>NUCLEOTIDE SEQUENCE</scope>
    <source>
        <strain evidence="3">GBOQ0MN5Z8</strain>
    </source>
</reference>
<name>A0A9P8HZ69_9PEZI</name>
<feature type="region of interest" description="Disordered" evidence="1">
    <location>
        <begin position="64"/>
        <end position="102"/>
    </location>
</feature>
<evidence type="ECO:0000313" key="4">
    <source>
        <dbReference type="Proteomes" id="UP000698800"/>
    </source>
</evidence>
<feature type="compositionally biased region" description="Basic and acidic residues" evidence="1">
    <location>
        <begin position="29"/>
        <end position="48"/>
    </location>
</feature>
<keyword evidence="4" id="KW-1185">Reference proteome</keyword>
<dbReference type="AlphaFoldDB" id="A0A9P8HZ69"/>
<protein>
    <submittedName>
        <fullName evidence="3">Uncharacterized protein</fullName>
    </submittedName>
</protein>
<dbReference type="EMBL" id="JAGHQL010000350">
    <property type="protein sequence ID" value="KAH0533823.1"/>
    <property type="molecule type" value="Genomic_DNA"/>
</dbReference>
<sequence length="252" mass="28219">MQMLKEPTDNTLEVDMGELRKNAQQPEAARLDREQDVAERPRPDDARFEKYSVAAEQLKKFIDNTPAVDVDNSPNNAQQPEAARLDRESSVATRRRPDDPRLEKYNVAAEQLKFSIENAPAANVGNSLDARQPETARLDREFTDTSAPAGGSLENARRVPNPTPAISQDARRILRVLDDIAWRMEALEALEALARSEALAEAEASAQKPRNGCCANAPVWLLLLFVCLLVLYCFLRHSLARSFCRPSDYLFV</sequence>
<feature type="region of interest" description="Disordered" evidence="1">
    <location>
        <begin position="1"/>
        <end position="48"/>
    </location>
</feature>
<keyword evidence="2" id="KW-0472">Membrane</keyword>
<accession>A0A9P8HZ69</accession>